<dbReference type="STRING" id="6669.E9G8X6"/>
<feature type="transmembrane region" description="Helical" evidence="12">
    <location>
        <begin position="181"/>
        <end position="202"/>
    </location>
</feature>
<evidence type="ECO:0000256" key="7">
    <source>
        <dbReference type="ARBA" id="ARBA00023136"/>
    </source>
</evidence>
<name>E9G8X6_DAPPU</name>
<dbReference type="InterPro" id="IPR000276">
    <property type="entry name" value="GPCR_Rhodpsn"/>
</dbReference>
<dbReference type="PANTHER" id="PTHR24248:SF199">
    <property type="entry name" value="IP13425P-RELATED"/>
    <property type="match status" value="1"/>
</dbReference>
<comment type="subcellular location">
    <subcellularLocation>
        <location evidence="1">Cell membrane</location>
        <topology evidence="1">Multi-pass membrane protein</topology>
    </subcellularLocation>
</comment>
<dbReference type="GO" id="GO:0004993">
    <property type="term" value="F:G protein-coupled serotonin receptor activity"/>
    <property type="evidence" value="ECO:0000318"/>
    <property type="project" value="GO_Central"/>
</dbReference>
<dbReference type="Pfam" id="PF00001">
    <property type="entry name" value="7tm_1"/>
    <property type="match status" value="1"/>
</dbReference>
<evidence type="ECO:0000256" key="4">
    <source>
        <dbReference type="ARBA" id="ARBA00022692"/>
    </source>
</evidence>
<feature type="non-terminal residue" evidence="14">
    <location>
        <position position="1"/>
    </location>
</feature>
<keyword evidence="6 11" id="KW-0297">G-protein coupled receptor</keyword>
<dbReference type="EMBL" id="GL732535">
    <property type="protein sequence ID" value="EFX84052.1"/>
    <property type="molecule type" value="Genomic_DNA"/>
</dbReference>
<keyword evidence="8" id="KW-1015">Disulfide bond</keyword>
<proteinExistence type="inferred from homology"/>
<dbReference type="GO" id="GO:0007187">
    <property type="term" value="P:G protein-coupled receptor signaling pathway, coupled to cyclic nucleotide second messenger"/>
    <property type="evidence" value="ECO:0000318"/>
    <property type="project" value="GO_Central"/>
</dbReference>
<gene>
    <name evidence="14" type="primary">SerR</name>
    <name evidence="14" type="ORF">DAPPUDRAFT_23299</name>
</gene>
<evidence type="ECO:0000313" key="15">
    <source>
        <dbReference type="Proteomes" id="UP000000305"/>
    </source>
</evidence>
<dbReference type="HOGENOM" id="CLU_009579_11_1_1"/>
<feature type="transmembrane region" description="Helical" evidence="12">
    <location>
        <begin position="120"/>
        <end position="140"/>
    </location>
</feature>
<evidence type="ECO:0000256" key="5">
    <source>
        <dbReference type="ARBA" id="ARBA00022989"/>
    </source>
</evidence>
<dbReference type="Proteomes" id="UP000000305">
    <property type="component" value="Unassembled WGS sequence"/>
</dbReference>
<accession>E9G8X6</accession>
<dbReference type="SMART" id="SM01381">
    <property type="entry name" value="7TM_GPCR_Srsx"/>
    <property type="match status" value="1"/>
</dbReference>
<evidence type="ECO:0000256" key="12">
    <source>
        <dbReference type="SAM" id="Phobius"/>
    </source>
</evidence>
<sequence length="363" mass="39957">LSTILISAALLFIIVGTVVGNILVCVAVCLVRRLRRPCNYLLVSLAVSDLCVALLVMPMALVYEVLGTWPFGASACDTWVAFDVLSCTASILNLCMISVDRYWAITRPLDYGVKRTPARMISCVALVWISSACISLPPLLVLGNEHGPSAAPHPPPTTTSSSSILPSNNNDQCQVCQEFGYQIYATLGSFYIPLAVMAAVYYQIFQAAKRIVDEEKKAQSHLLMTRTNSCAKQKAAAAAAAASVGGAGQPVHRVRLRFALNKERKASTTLGIIMSAFTLCWFPFFVLALVRPFMSHQTASLVIPRWLSSLFLWLGYANSFLNPVIYATTNKDFRLPFREILCLRCKSLNSVMREDFYQSQYGN</sequence>
<dbReference type="PANTHER" id="PTHR24248">
    <property type="entry name" value="ADRENERGIC RECEPTOR-RELATED G-PROTEIN COUPLED RECEPTOR"/>
    <property type="match status" value="1"/>
</dbReference>
<dbReference type="GO" id="GO:0045202">
    <property type="term" value="C:synapse"/>
    <property type="evidence" value="ECO:0007669"/>
    <property type="project" value="GOC"/>
</dbReference>
<feature type="domain" description="G-protein coupled receptors family 1 profile" evidence="13">
    <location>
        <begin position="20"/>
        <end position="326"/>
    </location>
</feature>
<organism evidence="14 15">
    <name type="scientific">Daphnia pulex</name>
    <name type="common">Water flea</name>
    <dbReference type="NCBI Taxonomy" id="6669"/>
    <lineage>
        <taxon>Eukaryota</taxon>
        <taxon>Metazoa</taxon>
        <taxon>Ecdysozoa</taxon>
        <taxon>Arthropoda</taxon>
        <taxon>Crustacea</taxon>
        <taxon>Branchiopoda</taxon>
        <taxon>Diplostraca</taxon>
        <taxon>Cladocera</taxon>
        <taxon>Anomopoda</taxon>
        <taxon>Daphniidae</taxon>
        <taxon>Daphnia</taxon>
    </lineage>
</organism>
<dbReference type="GO" id="GO:0030425">
    <property type="term" value="C:dendrite"/>
    <property type="evidence" value="ECO:0000318"/>
    <property type="project" value="GO_Central"/>
</dbReference>
<dbReference type="OrthoDB" id="5951059at2759"/>
<dbReference type="InterPro" id="IPR017452">
    <property type="entry name" value="GPCR_Rhodpsn_7TM"/>
</dbReference>
<dbReference type="GO" id="GO:0005886">
    <property type="term" value="C:plasma membrane"/>
    <property type="evidence" value="ECO:0000318"/>
    <property type="project" value="GO_Central"/>
</dbReference>
<dbReference type="PROSITE" id="PS00237">
    <property type="entry name" value="G_PROTEIN_RECEP_F1_1"/>
    <property type="match status" value="1"/>
</dbReference>
<dbReference type="FunCoup" id="E9G8X6">
    <property type="interactions" value="101"/>
</dbReference>
<feature type="transmembrane region" description="Helical" evidence="12">
    <location>
        <begin position="38"/>
        <end position="59"/>
    </location>
</feature>
<dbReference type="PROSITE" id="PS50262">
    <property type="entry name" value="G_PROTEIN_RECEP_F1_2"/>
    <property type="match status" value="1"/>
</dbReference>
<evidence type="ECO:0000256" key="6">
    <source>
        <dbReference type="ARBA" id="ARBA00023040"/>
    </source>
</evidence>
<dbReference type="GO" id="GO:0007268">
    <property type="term" value="P:chemical synaptic transmission"/>
    <property type="evidence" value="ECO:0000318"/>
    <property type="project" value="GO_Central"/>
</dbReference>
<dbReference type="FunFam" id="1.20.1070.10:FF:000264">
    <property type="entry name" value="5-hydroxytryptamine receptor 1"/>
    <property type="match status" value="1"/>
</dbReference>
<dbReference type="OMA" id="FMKDDHR"/>
<feature type="transmembrane region" description="Helical" evidence="12">
    <location>
        <begin position="6"/>
        <end position="31"/>
    </location>
</feature>
<dbReference type="SUPFAM" id="SSF81321">
    <property type="entry name" value="Family A G protein-coupled receptor-like"/>
    <property type="match status" value="1"/>
</dbReference>
<dbReference type="Gene3D" id="1.20.1070.10">
    <property type="entry name" value="Rhodopsin 7-helix transmembrane proteins"/>
    <property type="match status" value="1"/>
</dbReference>
<keyword evidence="7 12" id="KW-0472">Membrane</keyword>
<dbReference type="AlphaFoldDB" id="E9G8X6"/>
<feature type="transmembrane region" description="Helical" evidence="12">
    <location>
        <begin position="310"/>
        <end position="328"/>
    </location>
</feature>
<dbReference type="KEGG" id="dpx:DAPPUDRAFT_23299"/>
<dbReference type="InParanoid" id="E9G8X6"/>
<evidence type="ECO:0000256" key="3">
    <source>
        <dbReference type="ARBA" id="ARBA00022475"/>
    </source>
</evidence>
<evidence type="ECO:0000256" key="11">
    <source>
        <dbReference type="RuleBase" id="RU000688"/>
    </source>
</evidence>
<evidence type="ECO:0000313" key="14">
    <source>
        <dbReference type="EMBL" id="EFX84052.1"/>
    </source>
</evidence>
<dbReference type="CDD" id="cd15329">
    <property type="entry name" value="7tmA_5-HT7"/>
    <property type="match status" value="1"/>
</dbReference>
<keyword evidence="3" id="KW-1003">Cell membrane</keyword>
<evidence type="ECO:0000256" key="2">
    <source>
        <dbReference type="ARBA" id="ARBA00010663"/>
    </source>
</evidence>
<comment type="similarity">
    <text evidence="2 11">Belongs to the G-protein coupled receptor 1 family.</text>
</comment>
<protein>
    <recommendedName>
        <fullName evidence="13">G-protein coupled receptors family 1 profile domain-containing protein</fullName>
    </recommendedName>
</protein>
<evidence type="ECO:0000256" key="10">
    <source>
        <dbReference type="ARBA" id="ARBA00023224"/>
    </source>
</evidence>
<keyword evidence="4 11" id="KW-0812">Transmembrane</keyword>
<evidence type="ECO:0000256" key="1">
    <source>
        <dbReference type="ARBA" id="ARBA00004651"/>
    </source>
</evidence>
<feature type="transmembrane region" description="Helical" evidence="12">
    <location>
        <begin position="270"/>
        <end position="290"/>
    </location>
</feature>
<dbReference type="GO" id="GO:0030594">
    <property type="term" value="F:neurotransmitter receptor activity"/>
    <property type="evidence" value="ECO:0000318"/>
    <property type="project" value="GO_Central"/>
</dbReference>
<evidence type="ECO:0000256" key="9">
    <source>
        <dbReference type="ARBA" id="ARBA00023170"/>
    </source>
</evidence>
<dbReference type="PRINTS" id="PR00237">
    <property type="entry name" value="GPCRRHODOPSN"/>
</dbReference>
<dbReference type="eggNOG" id="KOG3656">
    <property type="taxonomic scope" value="Eukaryota"/>
</dbReference>
<keyword evidence="5 12" id="KW-1133">Transmembrane helix</keyword>
<keyword evidence="10 11" id="KW-0807">Transducer</keyword>
<keyword evidence="9 11" id="KW-0675">Receptor</keyword>
<feature type="transmembrane region" description="Helical" evidence="12">
    <location>
        <begin position="79"/>
        <end position="99"/>
    </location>
</feature>
<evidence type="ECO:0000259" key="13">
    <source>
        <dbReference type="PROSITE" id="PS50262"/>
    </source>
</evidence>
<evidence type="ECO:0000256" key="8">
    <source>
        <dbReference type="ARBA" id="ARBA00023157"/>
    </source>
</evidence>
<keyword evidence="15" id="KW-1185">Reference proteome</keyword>
<reference evidence="14 15" key="1">
    <citation type="journal article" date="2011" name="Science">
        <title>The ecoresponsive genome of Daphnia pulex.</title>
        <authorList>
            <person name="Colbourne J.K."/>
            <person name="Pfrender M.E."/>
            <person name="Gilbert D."/>
            <person name="Thomas W.K."/>
            <person name="Tucker A."/>
            <person name="Oakley T.H."/>
            <person name="Tokishita S."/>
            <person name="Aerts A."/>
            <person name="Arnold G.J."/>
            <person name="Basu M.K."/>
            <person name="Bauer D.J."/>
            <person name="Caceres C.E."/>
            <person name="Carmel L."/>
            <person name="Casola C."/>
            <person name="Choi J.H."/>
            <person name="Detter J.C."/>
            <person name="Dong Q."/>
            <person name="Dusheyko S."/>
            <person name="Eads B.D."/>
            <person name="Frohlich T."/>
            <person name="Geiler-Samerotte K.A."/>
            <person name="Gerlach D."/>
            <person name="Hatcher P."/>
            <person name="Jogdeo S."/>
            <person name="Krijgsveld J."/>
            <person name="Kriventseva E.V."/>
            <person name="Kultz D."/>
            <person name="Laforsch C."/>
            <person name="Lindquist E."/>
            <person name="Lopez J."/>
            <person name="Manak J.R."/>
            <person name="Muller J."/>
            <person name="Pangilinan J."/>
            <person name="Patwardhan R.P."/>
            <person name="Pitluck S."/>
            <person name="Pritham E.J."/>
            <person name="Rechtsteiner A."/>
            <person name="Rho M."/>
            <person name="Rogozin I.B."/>
            <person name="Sakarya O."/>
            <person name="Salamov A."/>
            <person name="Schaack S."/>
            <person name="Shapiro H."/>
            <person name="Shiga Y."/>
            <person name="Skalitzky C."/>
            <person name="Smith Z."/>
            <person name="Souvorov A."/>
            <person name="Sung W."/>
            <person name="Tang Z."/>
            <person name="Tsuchiya D."/>
            <person name="Tu H."/>
            <person name="Vos H."/>
            <person name="Wang M."/>
            <person name="Wolf Y.I."/>
            <person name="Yamagata H."/>
            <person name="Yamada T."/>
            <person name="Ye Y."/>
            <person name="Shaw J.R."/>
            <person name="Andrews J."/>
            <person name="Crease T.J."/>
            <person name="Tang H."/>
            <person name="Lucas S.M."/>
            <person name="Robertson H.M."/>
            <person name="Bork P."/>
            <person name="Koonin E.V."/>
            <person name="Zdobnov E.M."/>
            <person name="Grigoriev I.V."/>
            <person name="Lynch M."/>
            <person name="Boore J.L."/>
        </authorList>
    </citation>
    <scope>NUCLEOTIDE SEQUENCE [LARGE SCALE GENOMIC DNA]</scope>
</reference>
<feature type="non-terminal residue" evidence="14">
    <location>
        <position position="363"/>
    </location>
</feature>